<dbReference type="Gene3D" id="1.10.8.10">
    <property type="entry name" value="DNA helicase RuvA subunit, C-terminal domain"/>
    <property type="match status" value="1"/>
</dbReference>
<dbReference type="SUPFAM" id="SSF54713">
    <property type="entry name" value="Elongation factor Ts (EF-Ts), dimerisation domain"/>
    <property type="match status" value="2"/>
</dbReference>
<evidence type="ECO:0000256" key="4">
    <source>
        <dbReference type="ARBA" id="ARBA00022768"/>
    </source>
</evidence>
<name>A0A3A1Y770_9GAMM</name>
<comment type="subcellular location">
    <subcellularLocation>
        <location evidence="7 9">Cytoplasm</location>
    </subcellularLocation>
</comment>
<dbReference type="AlphaFoldDB" id="A0A3A1Y770"/>
<evidence type="ECO:0000256" key="9">
    <source>
        <dbReference type="RuleBase" id="RU000643"/>
    </source>
</evidence>
<dbReference type="Proteomes" id="UP000266258">
    <property type="component" value="Unassembled WGS sequence"/>
</dbReference>
<dbReference type="GO" id="GO:0005737">
    <property type="term" value="C:cytoplasm"/>
    <property type="evidence" value="ECO:0007669"/>
    <property type="project" value="UniProtKB-SubCell"/>
</dbReference>
<keyword evidence="5 7" id="KW-0648">Protein biosynthesis</keyword>
<proteinExistence type="inferred from homology"/>
<dbReference type="InterPro" id="IPR018101">
    <property type="entry name" value="Transl_elong_Ts_CS"/>
</dbReference>
<dbReference type="PROSITE" id="PS01126">
    <property type="entry name" value="EF_TS_1"/>
    <property type="match status" value="1"/>
</dbReference>
<dbReference type="Pfam" id="PF00889">
    <property type="entry name" value="EF_TS"/>
    <property type="match status" value="1"/>
</dbReference>
<keyword evidence="12" id="KW-1185">Reference proteome</keyword>
<evidence type="ECO:0000256" key="1">
    <source>
        <dbReference type="ARBA" id="ARBA00005532"/>
    </source>
</evidence>
<evidence type="ECO:0000259" key="10">
    <source>
        <dbReference type="Pfam" id="PF00889"/>
    </source>
</evidence>
<dbReference type="FunFam" id="3.30.479.20:FF:000001">
    <property type="entry name" value="Elongation factor Ts"/>
    <property type="match status" value="1"/>
</dbReference>
<evidence type="ECO:0000256" key="8">
    <source>
        <dbReference type="RuleBase" id="RU000642"/>
    </source>
</evidence>
<dbReference type="OrthoDB" id="9808348at2"/>
<accession>A0A3A1Y770</accession>
<organism evidence="11 12">
    <name type="scientific">Psittacicella melopsittaci</name>
    <dbReference type="NCBI Taxonomy" id="2028576"/>
    <lineage>
        <taxon>Bacteria</taxon>
        <taxon>Pseudomonadati</taxon>
        <taxon>Pseudomonadota</taxon>
        <taxon>Gammaproteobacteria</taxon>
        <taxon>Pasteurellales</taxon>
        <taxon>Psittacicellaceae</taxon>
        <taxon>Psittacicella</taxon>
    </lineage>
</organism>
<reference evidence="11 12" key="1">
    <citation type="submission" date="2017-08" db="EMBL/GenBank/DDBJ databases">
        <title>Reclassification of Bisgaard taxon 37 and 44.</title>
        <authorList>
            <person name="Christensen H."/>
        </authorList>
    </citation>
    <scope>NUCLEOTIDE SEQUENCE [LARGE SCALE GENOMIC DNA]</scope>
    <source>
        <strain evidence="11 12">B96_4</strain>
    </source>
</reference>
<evidence type="ECO:0000256" key="7">
    <source>
        <dbReference type="HAMAP-Rule" id="MF_00050"/>
    </source>
</evidence>
<dbReference type="Gene3D" id="3.30.479.20">
    <property type="entry name" value="Elongation factor Ts, dimerisation domain"/>
    <property type="match status" value="2"/>
</dbReference>
<protein>
    <recommendedName>
        <fullName evidence="2 7">Elongation factor Ts</fullName>
        <shortName evidence="7">EF-Ts</shortName>
    </recommendedName>
</protein>
<sequence>MSEITASLVKELRERTGAGIMDCKKALVETNGDIEAAIENMRKNGQAKAAKKASRVAAEGIVLSRVTSDNKTGYVVELNCETDFVAKDQSFTKFANEVADYVLANNVSDLAALQAHFEEERTALVAKIGENITIRRVVVIEGTFIGGYTHGSKIAVLVAVNPASEDVAKKLGMHIASSRPEYAREDEIPADVLAKELEVQKGIANEDPNFAKKPENIQEQMINGRMAKFKAAIALVSQPFVMDPAISVQDFLNGEKVDVERFIRVEVGEGIEKKEENFADEVAKIAAATK</sequence>
<keyword evidence="4 7" id="KW-0251">Elongation factor</keyword>
<evidence type="ECO:0000313" key="11">
    <source>
        <dbReference type="EMBL" id="RIY33068.1"/>
    </source>
</evidence>
<comment type="caution">
    <text evidence="11">The sequence shown here is derived from an EMBL/GenBank/DDBJ whole genome shotgun (WGS) entry which is preliminary data.</text>
</comment>
<dbReference type="PANTHER" id="PTHR11741">
    <property type="entry name" value="ELONGATION FACTOR TS"/>
    <property type="match status" value="1"/>
</dbReference>
<dbReference type="InterPro" id="IPR001816">
    <property type="entry name" value="Transl_elong_EFTs/EF1B"/>
</dbReference>
<feature type="region of interest" description="Involved in Mg(2+) ion dislocation from EF-Tu" evidence="7">
    <location>
        <begin position="82"/>
        <end position="85"/>
    </location>
</feature>
<dbReference type="PROSITE" id="PS01127">
    <property type="entry name" value="EF_TS_2"/>
    <property type="match status" value="1"/>
</dbReference>
<dbReference type="InterPro" id="IPR036402">
    <property type="entry name" value="EF-Ts_dimer_sf"/>
</dbReference>
<dbReference type="InterPro" id="IPR009060">
    <property type="entry name" value="UBA-like_sf"/>
</dbReference>
<comment type="similarity">
    <text evidence="1 7 8">Belongs to the EF-Ts family.</text>
</comment>
<dbReference type="CDD" id="cd14275">
    <property type="entry name" value="UBA_EF-Ts"/>
    <property type="match status" value="1"/>
</dbReference>
<evidence type="ECO:0000256" key="2">
    <source>
        <dbReference type="ARBA" id="ARBA00016956"/>
    </source>
</evidence>
<evidence type="ECO:0000256" key="6">
    <source>
        <dbReference type="ARBA" id="ARBA00025453"/>
    </source>
</evidence>
<evidence type="ECO:0000256" key="3">
    <source>
        <dbReference type="ARBA" id="ARBA00022490"/>
    </source>
</evidence>
<dbReference type="GO" id="GO:0003746">
    <property type="term" value="F:translation elongation factor activity"/>
    <property type="evidence" value="ECO:0007669"/>
    <property type="project" value="UniProtKB-UniRule"/>
</dbReference>
<feature type="domain" description="Translation elongation factor EFTs/EF1B dimerisation" evidence="10">
    <location>
        <begin position="73"/>
        <end position="269"/>
    </location>
</feature>
<dbReference type="FunFam" id="1.10.8.10:FF:000001">
    <property type="entry name" value="Elongation factor Ts"/>
    <property type="match status" value="1"/>
</dbReference>
<dbReference type="SUPFAM" id="SSF46934">
    <property type="entry name" value="UBA-like"/>
    <property type="match status" value="1"/>
</dbReference>
<dbReference type="RefSeq" id="WP_119496752.1">
    <property type="nucleotide sequence ID" value="NZ_NRJH01000022.1"/>
</dbReference>
<dbReference type="InterPro" id="IPR014039">
    <property type="entry name" value="Transl_elong_EFTs/EF1B_dimer"/>
</dbReference>
<keyword evidence="3 7" id="KW-0963">Cytoplasm</keyword>
<dbReference type="Gene3D" id="1.10.286.20">
    <property type="match status" value="1"/>
</dbReference>
<dbReference type="HAMAP" id="MF_00050">
    <property type="entry name" value="EF_Ts"/>
    <property type="match status" value="1"/>
</dbReference>
<comment type="function">
    <text evidence="6 7 8">Associates with the EF-Tu.GDP complex and induces the exchange of GDP to GTP. It remains bound to the aminoacyl-tRNA.EF-Tu.GTP complex up to the GTP hydrolysis stage on the ribosome.</text>
</comment>
<gene>
    <name evidence="7 11" type="primary">tsf</name>
    <name evidence="11" type="ORF">CJP74_02785</name>
</gene>
<dbReference type="NCBIfam" id="TIGR00116">
    <property type="entry name" value="tsf"/>
    <property type="match status" value="1"/>
</dbReference>
<evidence type="ECO:0000256" key="5">
    <source>
        <dbReference type="ARBA" id="ARBA00022917"/>
    </source>
</evidence>
<dbReference type="PANTHER" id="PTHR11741:SF0">
    <property type="entry name" value="ELONGATION FACTOR TS, MITOCHONDRIAL"/>
    <property type="match status" value="1"/>
</dbReference>
<evidence type="ECO:0000313" key="12">
    <source>
        <dbReference type="Proteomes" id="UP000266258"/>
    </source>
</evidence>
<dbReference type="EMBL" id="NRJH01000022">
    <property type="protein sequence ID" value="RIY33068.1"/>
    <property type="molecule type" value="Genomic_DNA"/>
</dbReference>